<keyword evidence="2" id="KW-0732">Signal</keyword>
<comment type="caution">
    <text evidence="3">The sequence shown here is derived from an EMBL/GenBank/DDBJ whole genome shotgun (WGS) entry which is preliminary data.</text>
</comment>
<evidence type="ECO:0000313" key="4">
    <source>
        <dbReference type="Proteomes" id="UP000031982"/>
    </source>
</evidence>
<dbReference type="PROSITE" id="PS51257">
    <property type="entry name" value="PROKAR_LIPOPROTEIN"/>
    <property type="match status" value="1"/>
</dbReference>
<proteinExistence type="predicted"/>
<gene>
    <name evidence="3" type="ORF">SD77_0286</name>
</gene>
<keyword evidence="4" id="KW-1185">Reference proteome</keyword>
<feature type="region of interest" description="Disordered" evidence="1">
    <location>
        <begin position="154"/>
        <end position="200"/>
    </location>
</feature>
<reference evidence="3 4" key="1">
    <citation type="submission" date="2015-01" db="EMBL/GenBank/DDBJ databases">
        <title>Genome Assembly of Bacillus badius MTCC 1458.</title>
        <authorList>
            <person name="Verma A."/>
            <person name="Khatri I."/>
            <person name="Mual P."/>
            <person name="Subramanian S."/>
            <person name="Krishnamurthi S."/>
        </authorList>
    </citation>
    <scope>NUCLEOTIDE SEQUENCE [LARGE SCALE GENOMIC DNA]</scope>
    <source>
        <strain evidence="3 4">MTCC 1458</strain>
    </source>
</reference>
<keyword evidence="3" id="KW-0449">Lipoprotein</keyword>
<dbReference type="Pfam" id="PF09580">
    <property type="entry name" value="Spore_YhcN_YlaJ"/>
    <property type="match status" value="1"/>
</dbReference>
<dbReference type="InterPro" id="IPR014247">
    <property type="entry name" value="Spore_lipoprot_YhcN/YlaJ"/>
</dbReference>
<dbReference type="InterPro" id="IPR019076">
    <property type="entry name" value="Spore_lipoprot_YhcN/YlaJ-like"/>
</dbReference>
<evidence type="ECO:0000256" key="2">
    <source>
        <dbReference type="SAM" id="SignalP"/>
    </source>
</evidence>
<feature type="compositionally biased region" description="Basic and acidic residues" evidence="1">
    <location>
        <begin position="186"/>
        <end position="200"/>
    </location>
</feature>
<dbReference type="RefSeq" id="WP_041099738.1">
    <property type="nucleotide sequence ID" value="NZ_JARTHD010000013.1"/>
</dbReference>
<accession>A0ABR5B0C1</accession>
<feature type="compositionally biased region" description="Basic and acidic residues" evidence="1">
    <location>
        <begin position="167"/>
        <end position="177"/>
    </location>
</feature>
<name>A0ABR5B0C1_BACBA</name>
<sequence>MKRILPLLALSLLFGCAQKEDASLDKNEQTTGEARYKAQVNNSVPTDRSNLSLGEAGRRLAATAQTMPGVNDAAAVAWGRYAIVGIDVDANLDRSEVGSIKYTVAEALRHQPYGAEAVVVADPDLYARLKEIGQDIENGRPLQGLANELADIAGRAMPEVPGDLTEPEPKRATEQPKKQLSPSESHQLEKQQEEQSNHHK</sequence>
<dbReference type="Proteomes" id="UP000031982">
    <property type="component" value="Unassembled WGS sequence"/>
</dbReference>
<feature type="chain" id="PRO_5046656620" evidence="2">
    <location>
        <begin position="20"/>
        <end position="200"/>
    </location>
</feature>
<evidence type="ECO:0000256" key="1">
    <source>
        <dbReference type="SAM" id="MobiDB-lite"/>
    </source>
</evidence>
<dbReference type="EMBL" id="JXLP01000001">
    <property type="protein sequence ID" value="KIL80438.1"/>
    <property type="molecule type" value="Genomic_DNA"/>
</dbReference>
<evidence type="ECO:0000313" key="3">
    <source>
        <dbReference type="EMBL" id="KIL80438.1"/>
    </source>
</evidence>
<feature type="signal peptide" evidence="2">
    <location>
        <begin position="1"/>
        <end position="19"/>
    </location>
</feature>
<protein>
    <submittedName>
        <fullName evidence="3">Lipoprotein</fullName>
    </submittedName>
</protein>
<organism evidence="3 4">
    <name type="scientific">Bacillus badius</name>
    <dbReference type="NCBI Taxonomy" id="1455"/>
    <lineage>
        <taxon>Bacteria</taxon>
        <taxon>Bacillati</taxon>
        <taxon>Bacillota</taxon>
        <taxon>Bacilli</taxon>
        <taxon>Bacillales</taxon>
        <taxon>Bacillaceae</taxon>
        <taxon>Pseudobacillus</taxon>
    </lineage>
</organism>
<dbReference type="NCBIfam" id="TIGR02898">
    <property type="entry name" value="spore_YhcN_YlaJ"/>
    <property type="match status" value="1"/>
</dbReference>